<dbReference type="Gene3D" id="3.40.50.2020">
    <property type="match status" value="1"/>
</dbReference>
<dbReference type="Pfam" id="PF00156">
    <property type="entry name" value="Pribosyltran"/>
    <property type="match status" value="1"/>
</dbReference>
<evidence type="ECO:0000259" key="2">
    <source>
        <dbReference type="Pfam" id="PF00156"/>
    </source>
</evidence>
<gene>
    <name evidence="4" type="ORF">PAA8504_00942</name>
</gene>
<evidence type="ECO:0000313" key="4">
    <source>
        <dbReference type="EMBL" id="SPJ23137.1"/>
    </source>
</evidence>
<dbReference type="PANTHER" id="PTHR47505:SF1">
    <property type="entry name" value="DNA UTILIZATION PROTEIN YHGH"/>
    <property type="match status" value="1"/>
</dbReference>
<name>A0A2R8BSG7_9RHOB</name>
<keyword evidence="5" id="KW-1185">Reference proteome</keyword>
<dbReference type="InterPro" id="IPR044005">
    <property type="entry name" value="DZR_2"/>
</dbReference>
<feature type="domain" description="Double zinc ribbon" evidence="3">
    <location>
        <begin position="8"/>
        <end position="67"/>
    </location>
</feature>
<reference evidence="4 5" key="1">
    <citation type="submission" date="2018-03" db="EMBL/GenBank/DDBJ databases">
        <authorList>
            <person name="Keele B.F."/>
        </authorList>
    </citation>
    <scope>NUCLEOTIDE SEQUENCE [LARGE SCALE GENOMIC DNA]</scope>
    <source>
        <strain evidence="4 5">CECT 8504</strain>
    </source>
</reference>
<evidence type="ECO:0000256" key="1">
    <source>
        <dbReference type="ARBA" id="ARBA00008007"/>
    </source>
</evidence>
<evidence type="ECO:0000259" key="3">
    <source>
        <dbReference type="Pfam" id="PF18912"/>
    </source>
</evidence>
<dbReference type="InterPro" id="IPR051910">
    <property type="entry name" value="ComF/GntX_DNA_util-trans"/>
</dbReference>
<dbReference type="CDD" id="cd06223">
    <property type="entry name" value="PRTases_typeI"/>
    <property type="match status" value="1"/>
</dbReference>
<dbReference type="OrthoDB" id="9779910at2"/>
<dbReference type="Proteomes" id="UP000244912">
    <property type="component" value="Unassembled WGS sequence"/>
</dbReference>
<comment type="similarity">
    <text evidence="1">Belongs to the ComF/GntX family.</text>
</comment>
<dbReference type="Pfam" id="PF18912">
    <property type="entry name" value="DZR_2"/>
    <property type="match status" value="1"/>
</dbReference>
<dbReference type="PANTHER" id="PTHR47505">
    <property type="entry name" value="DNA UTILIZATION PROTEIN YHGH"/>
    <property type="match status" value="1"/>
</dbReference>
<protein>
    <submittedName>
        <fullName evidence="4">Uncharacterized protein</fullName>
    </submittedName>
</protein>
<proteinExistence type="inferred from homology"/>
<organism evidence="4 5">
    <name type="scientific">Palleronia abyssalis</name>
    <dbReference type="NCBI Taxonomy" id="1501240"/>
    <lineage>
        <taxon>Bacteria</taxon>
        <taxon>Pseudomonadati</taxon>
        <taxon>Pseudomonadota</taxon>
        <taxon>Alphaproteobacteria</taxon>
        <taxon>Rhodobacterales</taxon>
        <taxon>Roseobacteraceae</taxon>
        <taxon>Palleronia</taxon>
    </lineage>
</organism>
<accession>A0A2R8BSG7</accession>
<dbReference type="InterPro" id="IPR029057">
    <property type="entry name" value="PRTase-like"/>
</dbReference>
<dbReference type="EMBL" id="ONZF01000002">
    <property type="protein sequence ID" value="SPJ23137.1"/>
    <property type="molecule type" value="Genomic_DNA"/>
</dbReference>
<dbReference type="AlphaFoldDB" id="A0A2R8BSG7"/>
<dbReference type="RefSeq" id="WP_108893004.1">
    <property type="nucleotide sequence ID" value="NZ_ONZF01000002.1"/>
</dbReference>
<sequence>MGLLQTALGVIYPPSCSLCEAEVDTTGGLCGACWVEARFLDGCLCGLCGVPLPGENAEDGLRCDDCLSIVRPWTKGRSAMIYAGAARQMVLRLKHGDRLDLVRPAAQWMARAAEGVMPVDPLLVPVPLHWTRLIARRYNQAALLAREVGRIAGAEVAPMALRRIRRTPKQERTTLADRFETMSGAISADPVHGAVMQGRNVVLIDDVMTSGATLSACADACLSARAADVRVVTLARVVKDA</sequence>
<feature type="domain" description="Phosphoribosyltransferase" evidence="2">
    <location>
        <begin position="182"/>
        <end position="236"/>
    </location>
</feature>
<dbReference type="InterPro" id="IPR000836">
    <property type="entry name" value="PRTase_dom"/>
</dbReference>
<dbReference type="SUPFAM" id="SSF53271">
    <property type="entry name" value="PRTase-like"/>
    <property type="match status" value="1"/>
</dbReference>
<evidence type="ECO:0000313" key="5">
    <source>
        <dbReference type="Proteomes" id="UP000244912"/>
    </source>
</evidence>